<evidence type="ECO:0000256" key="3">
    <source>
        <dbReference type="ARBA" id="ARBA00022723"/>
    </source>
</evidence>
<dbReference type="SFLD" id="SFLDG01067">
    <property type="entry name" value="SPASM/twitch_domain_containing"/>
    <property type="match status" value="1"/>
</dbReference>
<dbReference type="PANTHER" id="PTHR11228:SF35">
    <property type="entry name" value="MOLYBDENUM COFACTOR BIOSYNTHESIS PROTEIN A-RELATED"/>
    <property type="match status" value="1"/>
</dbReference>
<dbReference type="SUPFAM" id="SSF102114">
    <property type="entry name" value="Radical SAM enzymes"/>
    <property type="match status" value="1"/>
</dbReference>
<dbReference type="InterPro" id="IPR007197">
    <property type="entry name" value="rSAM"/>
</dbReference>
<dbReference type="SFLD" id="SFLDG01386">
    <property type="entry name" value="main_SPASM_domain-containing"/>
    <property type="match status" value="1"/>
</dbReference>
<evidence type="ECO:0000256" key="4">
    <source>
        <dbReference type="ARBA" id="ARBA00023004"/>
    </source>
</evidence>
<dbReference type="InterPro" id="IPR050377">
    <property type="entry name" value="Radical_SAM_PqqE_MftC-like"/>
</dbReference>
<dbReference type="AlphaFoldDB" id="A0A1X9NEC7"/>
<feature type="domain" description="Radical SAM core" evidence="6">
    <location>
        <begin position="83"/>
        <end position="309"/>
    </location>
</feature>
<dbReference type="InterPro" id="IPR023867">
    <property type="entry name" value="Sulphatase_maturase_rSAM"/>
</dbReference>
<evidence type="ECO:0000259" key="6">
    <source>
        <dbReference type="PROSITE" id="PS51918"/>
    </source>
</evidence>
<accession>A0A1X9NEC7</accession>
<dbReference type="PROSITE" id="PS51918">
    <property type="entry name" value="RADICAL_SAM"/>
    <property type="match status" value="1"/>
</dbReference>
<keyword evidence="3" id="KW-0479">Metal-binding</keyword>
<dbReference type="SFLD" id="SFLDG01384">
    <property type="entry name" value="thioether_bond_formation_requi"/>
    <property type="match status" value="1"/>
</dbReference>
<evidence type="ECO:0000256" key="5">
    <source>
        <dbReference type="ARBA" id="ARBA00023014"/>
    </source>
</evidence>
<dbReference type="Proteomes" id="UP000193450">
    <property type="component" value="Chromosome"/>
</dbReference>
<dbReference type="GO" id="GO:0046872">
    <property type="term" value="F:metal ion binding"/>
    <property type="evidence" value="ECO:0007669"/>
    <property type="project" value="UniProtKB-KW"/>
</dbReference>
<dbReference type="Pfam" id="PF04055">
    <property type="entry name" value="Radical_SAM"/>
    <property type="match status" value="1"/>
</dbReference>
<evidence type="ECO:0000256" key="2">
    <source>
        <dbReference type="ARBA" id="ARBA00022691"/>
    </source>
</evidence>
<comment type="cofactor">
    <cofactor evidence="1">
        <name>[4Fe-4S] cluster</name>
        <dbReference type="ChEBI" id="CHEBI:49883"/>
    </cofactor>
</comment>
<evidence type="ECO:0000313" key="8">
    <source>
        <dbReference type="Proteomes" id="UP000193450"/>
    </source>
</evidence>
<keyword evidence="8" id="KW-1185">Reference proteome</keyword>
<keyword evidence="2" id="KW-0949">S-adenosyl-L-methionine</keyword>
<sequence length="469" mass="52312">MMINPFFFRDIPSTDKVFISNLLGEWSILKSREELYALVSSSLKGGQLNELAAKGFYSESDTEALSFSKAAELNLTAKFSKGLFRPSLIMVVPTLRCDHDCAYCQVSRAPLSSVDHELEMKPAQIAQAIDKIAAPAFKLEIQGGEPLLRPRFIIDLVKELRVLRGHGFDVVIASALGPDMSDDFLEWMHTENVSLSVSFDGIPSVHSKIRKSRLFDSFERFKQQLKRLSDANLSKNVGFVSTITREIIELGPRKIISACSDLGIRRIYSRPIANYGFATVTKKLIGYSRKEYSDFLEAYIDEIVKSFQRGEVFFDEGIGLYLSNLYSPELNVHVDMQSPSGYALSACIVNYDGNIFGSDEARMLFESTKNPLLPLARISGSELLENNIEGHEGLISSSFSECSPLCDTCAYMPFCGSDPVHHLASQGDFVGLKPNSGYCHHITDIYDILIKKIGNGEITNKMVVSWLKR</sequence>
<evidence type="ECO:0000256" key="1">
    <source>
        <dbReference type="ARBA" id="ARBA00001966"/>
    </source>
</evidence>
<dbReference type="Gene3D" id="3.20.20.70">
    <property type="entry name" value="Aldolase class I"/>
    <property type="match status" value="1"/>
</dbReference>
<protein>
    <recommendedName>
        <fullName evidence="6">Radical SAM core domain-containing protein</fullName>
    </recommendedName>
</protein>
<dbReference type="KEGG" id="osg:BST96_03815"/>
<organism evidence="7 8">
    <name type="scientific">Oceanicoccus sagamiensis</name>
    <dbReference type="NCBI Taxonomy" id="716816"/>
    <lineage>
        <taxon>Bacteria</taxon>
        <taxon>Pseudomonadati</taxon>
        <taxon>Pseudomonadota</taxon>
        <taxon>Gammaproteobacteria</taxon>
        <taxon>Cellvibrionales</taxon>
        <taxon>Spongiibacteraceae</taxon>
        <taxon>Oceanicoccus</taxon>
    </lineage>
</organism>
<gene>
    <name evidence="7" type="ORF">BST96_03815</name>
</gene>
<dbReference type="OrthoDB" id="9792276at2"/>
<dbReference type="InterPro" id="IPR058240">
    <property type="entry name" value="rSAM_sf"/>
</dbReference>
<evidence type="ECO:0000313" key="7">
    <source>
        <dbReference type="EMBL" id="ARN73307.1"/>
    </source>
</evidence>
<reference evidence="7 8" key="1">
    <citation type="submission" date="2016-11" db="EMBL/GenBank/DDBJ databases">
        <title>Trade-off between light-utilization and light-protection in marine flavobacteria.</title>
        <authorList>
            <person name="Kumagai Y."/>
        </authorList>
    </citation>
    <scope>NUCLEOTIDE SEQUENCE [LARGE SCALE GENOMIC DNA]</scope>
    <source>
        <strain evidence="7 8">NBRC 107125</strain>
    </source>
</reference>
<dbReference type="EMBL" id="CP019343">
    <property type="protein sequence ID" value="ARN73307.1"/>
    <property type="molecule type" value="Genomic_DNA"/>
</dbReference>
<keyword evidence="4" id="KW-0408">Iron</keyword>
<dbReference type="SFLD" id="SFLDS00029">
    <property type="entry name" value="Radical_SAM"/>
    <property type="match status" value="1"/>
</dbReference>
<keyword evidence="5" id="KW-0411">Iron-sulfur</keyword>
<dbReference type="InterPro" id="IPR013785">
    <property type="entry name" value="Aldolase_TIM"/>
</dbReference>
<name>A0A1X9NEC7_9GAMM</name>
<proteinExistence type="predicted"/>
<dbReference type="STRING" id="716816.BST96_03815"/>
<dbReference type="PANTHER" id="PTHR11228">
    <property type="entry name" value="RADICAL SAM DOMAIN PROTEIN"/>
    <property type="match status" value="1"/>
</dbReference>
<dbReference type="CDD" id="cd01335">
    <property type="entry name" value="Radical_SAM"/>
    <property type="match status" value="1"/>
</dbReference>
<dbReference type="GO" id="GO:0016491">
    <property type="term" value="F:oxidoreductase activity"/>
    <property type="evidence" value="ECO:0007669"/>
    <property type="project" value="InterPro"/>
</dbReference>
<dbReference type="GO" id="GO:0051536">
    <property type="term" value="F:iron-sulfur cluster binding"/>
    <property type="evidence" value="ECO:0007669"/>
    <property type="project" value="UniProtKB-KW"/>
</dbReference>